<gene>
    <name evidence="1" type="ORF">NE651_04430</name>
</gene>
<reference evidence="1" key="1">
    <citation type="submission" date="2022-06" db="EMBL/GenBank/DDBJ databases">
        <title>Isolation of gut microbiota from human fecal samples.</title>
        <authorList>
            <person name="Pamer E.G."/>
            <person name="Barat B."/>
            <person name="Waligurski E."/>
            <person name="Medina S."/>
            <person name="Paddock L."/>
            <person name="Mostad J."/>
        </authorList>
    </citation>
    <scope>NUCLEOTIDE SEQUENCE</scope>
    <source>
        <strain evidence="1">DFI.6.22</strain>
    </source>
</reference>
<organism evidence="1 2">
    <name type="scientific">Alistipes onderdonkii</name>
    <dbReference type="NCBI Taxonomy" id="328813"/>
    <lineage>
        <taxon>Bacteria</taxon>
        <taxon>Pseudomonadati</taxon>
        <taxon>Bacteroidota</taxon>
        <taxon>Bacteroidia</taxon>
        <taxon>Bacteroidales</taxon>
        <taxon>Rikenellaceae</taxon>
        <taxon>Alistipes</taxon>
    </lineage>
</organism>
<evidence type="ECO:0000313" key="1">
    <source>
        <dbReference type="EMBL" id="MCQ5082134.1"/>
    </source>
</evidence>
<sequence length="139" mass="15590">MSRGLQNCNPGNIRQSKVRYKGEVRPSRDPAFKQFESLAWGYRAIFVLLDTYRIRYGLDTIRGMISRWAPPSENHTETYIRAVADAVGIPDGQPLNTRDRTTMLRMAAAISRVENGAAADMGEVELGWELFARDKPASG</sequence>
<dbReference type="RefSeq" id="WP_022332774.1">
    <property type="nucleotide sequence ID" value="NZ_JANGBQ010000004.1"/>
</dbReference>
<protein>
    <submittedName>
        <fullName evidence="1">Structural protein P5</fullName>
    </submittedName>
</protein>
<evidence type="ECO:0000313" key="2">
    <source>
        <dbReference type="Proteomes" id="UP001205035"/>
    </source>
</evidence>
<accession>A0AAJ1CDI3</accession>
<comment type="caution">
    <text evidence="1">The sequence shown here is derived from an EMBL/GenBank/DDBJ whole genome shotgun (WGS) entry which is preliminary data.</text>
</comment>
<name>A0AAJ1CDI3_9BACT</name>
<proteinExistence type="predicted"/>
<dbReference type="AlphaFoldDB" id="A0AAJ1CDI3"/>
<dbReference type="Proteomes" id="UP001205035">
    <property type="component" value="Unassembled WGS sequence"/>
</dbReference>
<dbReference type="EMBL" id="JANGBQ010000004">
    <property type="protein sequence ID" value="MCQ5082134.1"/>
    <property type="molecule type" value="Genomic_DNA"/>
</dbReference>